<evidence type="ECO:0008006" key="3">
    <source>
        <dbReference type="Google" id="ProtNLM"/>
    </source>
</evidence>
<dbReference type="EMBL" id="JAJSOF020000027">
    <property type="protein sequence ID" value="KAJ4433445.1"/>
    <property type="molecule type" value="Genomic_DNA"/>
</dbReference>
<evidence type="ECO:0000313" key="2">
    <source>
        <dbReference type="Proteomes" id="UP001148838"/>
    </source>
</evidence>
<dbReference type="InterPro" id="IPR036397">
    <property type="entry name" value="RNaseH_sf"/>
</dbReference>
<dbReference type="PANTHER" id="PTHR47326:SF1">
    <property type="entry name" value="HTH PSQ-TYPE DOMAIN-CONTAINING PROTEIN"/>
    <property type="match status" value="1"/>
</dbReference>
<gene>
    <name evidence="1" type="ORF">ANN_15748</name>
</gene>
<sequence>MSLSTMHSLRTSVDSVAENGTTSNTRHVINLPTTAVSLGAQAAAKDNREGLELNGLHQLLVYADDVNMIGGNPQTIRENTEILLEASKEIGLERNESSARKLPSIALGTLRENPAKEPQSVSDIQLLENHGRQSHALHQHSHVDATKTTLGYSRINETYSGRWIGRGGIISWPTRSPDLVLLDYCVLGWLKSEVYKRKAETRIELIARILHVCAQVKECPNQFRSAT</sequence>
<keyword evidence="2" id="KW-1185">Reference proteome</keyword>
<organism evidence="1 2">
    <name type="scientific">Periplaneta americana</name>
    <name type="common">American cockroach</name>
    <name type="synonym">Blatta americana</name>
    <dbReference type="NCBI Taxonomy" id="6978"/>
    <lineage>
        <taxon>Eukaryota</taxon>
        <taxon>Metazoa</taxon>
        <taxon>Ecdysozoa</taxon>
        <taxon>Arthropoda</taxon>
        <taxon>Hexapoda</taxon>
        <taxon>Insecta</taxon>
        <taxon>Pterygota</taxon>
        <taxon>Neoptera</taxon>
        <taxon>Polyneoptera</taxon>
        <taxon>Dictyoptera</taxon>
        <taxon>Blattodea</taxon>
        <taxon>Blattoidea</taxon>
        <taxon>Blattidae</taxon>
        <taxon>Blattinae</taxon>
        <taxon>Periplaneta</taxon>
    </lineage>
</organism>
<dbReference type="Gene3D" id="3.30.420.10">
    <property type="entry name" value="Ribonuclease H-like superfamily/Ribonuclease H"/>
    <property type="match status" value="1"/>
</dbReference>
<dbReference type="Proteomes" id="UP001148838">
    <property type="component" value="Unassembled WGS sequence"/>
</dbReference>
<proteinExistence type="predicted"/>
<accession>A0ABQ8SI34</accession>
<comment type="caution">
    <text evidence="1">The sequence shown here is derived from an EMBL/GenBank/DDBJ whole genome shotgun (WGS) entry which is preliminary data.</text>
</comment>
<reference evidence="1 2" key="1">
    <citation type="journal article" date="2022" name="Allergy">
        <title>Genome assembly and annotation of Periplaneta americana reveal a comprehensive cockroach allergen profile.</title>
        <authorList>
            <person name="Wang L."/>
            <person name="Xiong Q."/>
            <person name="Saelim N."/>
            <person name="Wang L."/>
            <person name="Nong W."/>
            <person name="Wan A.T."/>
            <person name="Shi M."/>
            <person name="Liu X."/>
            <person name="Cao Q."/>
            <person name="Hui J.H.L."/>
            <person name="Sookrung N."/>
            <person name="Leung T.F."/>
            <person name="Tungtrongchitr A."/>
            <person name="Tsui S.K.W."/>
        </authorList>
    </citation>
    <scope>NUCLEOTIDE SEQUENCE [LARGE SCALE GENOMIC DNA]</scope>
    <source>
        <strain evidence="1">PWHHKU_190912</strain>
    </source>
</reference>
<dbReference type="PANTHER" id="PTHR47326">
    <property type="entry name" value="TRANSPOSABLE ELEMENT TC3 TRANSPOSASE-LIKE PROTEIN"/>
    <property type="match status" value="1"/>
</dbReference>
<name>A0ABQ8SI34_PERAM</name>
<protein>
    <recommendedName>
        <fullName evidence="3">Reverse transcriptase domain-containing protein</fullName>
    </recommendedName>
</protein>
<evidence type="ECO:0000313" key="1">
    <source>
        <dbReference type="EMBL" id="KAJ4433445.1"/>
    </source>
</evidence>